<evidence type="ECO:0000256" key="1">
    <source>
        <dbReference type="ARBA" id="ARBA00003237"/>
    </source>
</evidence>
<dbReference type="PANTHER" id="PTHR32179:SF3">
    <property type="entry name" value="NICOTINATE-NUCLEOTIDE PYROPHOSPHORYLASE [CARBOXYLATING]"/>
    <property type="match status" value="1"/>
</dbReference>
<feature type="domain" description="Quinolinate phosphoribosyl transferase C-terminal" evidence="13">
    <location>
        <begin position="117"/>
        <end position="290"/>
    </location>
</feature>
<evidence type="ECO:0000256" key="2">
    <source>
        <dbReference type="ARBA" id="ARBA00004893"/>
    </source>
</evidence>
<evidence type="ECO:0000259" key="14">
    <source>
        <dbReference type="Pfam" id="PF02749"/>
    </source>
</evidence>
<dbReference type="InterPro" id="IPR004393">
    <property type="entry name" value="NadC"/>
</dbReference>
<dbReference type="Gene3D" id="3.20.20.70">
    <property type="entry name" value="Aldolase class I"/>
    <property type="match status" value="1"/>
</dbReference>
<evidence type="ECO:0000256" key="11">
    <source>
        <dbReference type="ARBA" id="ARBA00069173"/>
    </source>
</evidence>
<dbReference type="KEGG" id="mri:Mal4_01990"/>
<dbReference type="GO" id="GO:0034213">
    <property type="term" value="P:quinolinate catabolic process"/>
    <property type="evidence" value="ECO:0007669"/>
    <property type="project" value="TreeGrafter"/>
</dbReference>
<dbReference type="GO" id="GO:0005737">
    <property type="term" value="C:cytoplasm"/>
    <property type="evidence" value="ECO:0007669"/>
    <property type="project" value="TreeGrafter"/>
</dbReference>
<evidence type="ECO:0000256" key="6">
    <source>
        <dbReference type="ARBA" id="ARBA00022642"/>
    </source>
</evidence>
<name>A0A517Z0A3_9PLAN</name>
<dbReference type="SUPFAM" id="SSF51690">
    <property type="entry name" value="Nicotinate/Quinolinate PRTase C-terminal domain-like"/>
    <property type="match status" value="1"/>
</dbReference>
<gene>
    <name evidence="15" type="primary">nadC</name>
    <name evidence="15" type="ORF">Mal4_01990</name>
</gene>
<evidence type="ECO:0000313" key="15">
    <source>
        <dbReference type="EMBL" id="QDU35917.1"/>
    </source>
</evidence>
<dbReference type="InterPro" id="IPR013785">
    <property type="entry name" value="Aldolase_TIM"/>
</dbReference>
<comment type="similarity">
    <text evidence="3 12">Belongs to the NadC/ModD family.</text>
</comment>
<comment type="pathway">
    <text evidence="2">Cofactor biosynthesis; NAD(+) biosynthesis; nicotinate D-ribonucleotide from quinolinate: step 1/1.</text>
</comment>
<dbReference type="InterPro" id="IPR022412">
    <property type="entry name" value="Quinolinate_PRibosylTrfase_N"/>
</dbReference>
<dbReference type="Pfam" id="PF02749">
    <property type="entry name" value="QRPTase_N"/>
    <property type="match status" value="1"/>
</dbReference>
<evidence type="ECO:0000256" key="10">
    <source>
        <dbReference type="ARBA" id="ARBA00047445"/>
    </source>
</evidence>
<dbReference type="InterPro" id="IPR036068">
    <property type="entry name" value="Nicotinate_pribotase-like_C"/>
</dbReference>
<dbReference type="NCBIfam" id="TIGR00078">
    <property type="entry name" value="nadC"/>
    <property type="match status" value="1"/>
</dbReference>
<reference evidence="15 16" key="1">
    <citation type="submission" date="2019-02" db="EMBL/GenBank/DDBJ databases">
        <title>Deep-cultivation of Planctomycetes and their phenomic and genomic characterization uncovers novel biology.</title>
        <authorList>
            <person name="Wiegand S."/>
            <person name="Jogler M."/>
            <person name="Boedeker C."/>
            <person name="Pinto D."/>
            <person name="Vollmers J."/>
            <person name="Rivas-Marin E."/>
            <person name="Kohn T."/>
            <person name="Peeters S.H."/>
            <person name="Heuer A."/>
            <person name="Rast P."/>
            <person name="Oberbeckmann S."/>
            <person name="Bunk B."/>
            <person name="Jeske O."/>
            <person name="Meyerdierks A."/>
            <person name="Storesund J.E."/>
            <person name="Kallscheuer N."/>
            <person name="Luecker S."/>
            <person name="Lage O.M."/>
            <person name="Pohl T."/>
            <person name="Merkel B.J."/>
            <person name="Hornburger P."/>
            <person name="Mueller R.-W."/>
            <person name="Bruemmer F."/>
            <person name="Labrenz M."/>
            <person name="Spormann A.M."/>
            <person name="Op den Camp H."/>
            <person name="Overmann J."/>
            <person name="Amann R."/>
            <person name="Jetten M.S.M."/>
            <person name="Mascher T."/>
            <person name="Medema M.H."/>
            <person name="Devos D.P."/>
            <person name="Kaster A.-K."/>
            <person name="Ovreas L."/>
            <person name="Rohde M."/>
            <person name="Galperin M.Y."/>
            <person name="Jogler C."/>
        </authorList>
    </citation>
    <scope>NUCLEOTIDE SEQUENCE [LARGE SCALE GENOMIC DNA]</scope>
    <source>
        <strain evidence="15 16">Mal4</strain>
    </source>
</reference>
<evidence type="ECO:0000313" key="16">
    <source>
        <dbReference type="Proteomes" id="UP000320496"/>
    </source>
</evidence>
<dbReference type="EMBL" id="CP036275">
    <property type="protein sequence ID" value="QDU35917.1"/>
    <property type="molecule type" value="Genomic_DNA"/>
</dbReference>
<evidence type="ECO:0000256" key="8">
    <source>
        <dbReference type="ARBA" id="ARBA00022679"/>
    </source>
</evidence>
<comment type="subunit">
    <text evidence="4">Hexamer formed by 3 homodimers.</text>
</comment>
<evidence type="ECO:0000256" key="12">
    <source>
        <dbReference type="PIRNR" id="PIRNR006250"/>
    </source>
</evidence>
<evidence type="ECO:0000256" key="4">
    <source>
        <dbReference type="ARBA" id="ARBA00011218"/>
    </source>
</evidence>
<dbReference type="Gene3D" id="3.90.1170.20">
    <property type="entry name" value="Quinolinate phosphoribosyl transferase, N-terminal domain"/>
    <property type="match status" value="1"/>
</dbReference>
<dbReference type="Proteomes" id="UP000320496">
    <property type="component" value="Chromosome"/>
</dbReference>
<dbReference type="AlphaFoldDB" id="A0A517Z0A3"/>
<sequence>MSVQFDIEMKQVARRLVSAALQEDLHEIGDLTSQALIERHATGSVDIVARESGVLAGMPIAPLVFERGSAKVTIDSRIADGTRLSPGDVVATVSGPVRALLSGERTVLNFLTHLSGVATRTRKFVDAVAGTQATILDTRKTLPGWRNLQKYAVLCGGGANHRMGLFDAVLIKDNHLAAWRAARPHATIADAVRHARNVSPEATFVEVEVDTLEQLADALQAPPDIVLLDNMDCDQMRRAVTMRNDAAPDVLLEASGGITLATAAEIAATGVDRISVGGLTHSAPALDLAFDWSAG</sequence>
<accession>A0A517Z0A3</accession>
<dbReference type="InterPro" id="IPR027277">
    <property type="entry name" value="NadC/ModD"/>
</dbReference>
<evidence type="ECO:0000259" key="13">
    <source>
        <dbReference type="Pfam" id="PF01729"/>
    </source>
</evidence>
<proteinExistence type="inferred from homology"/>
<dbReference type="GO" id="GO:0009435">
    <property type="term" value="P:NAD+ biosynthetic process"/>
    <property type="evidence" value="ECO:0007669"/>
    <property type="project" value="UniProtKB-UniPathway"/>
</dbReference>
<dbReference type="EC" id="2.4.2.19" evidence="5"/>
<dbReference type="CDD" id="cd01572">
    <property type="entry name" value="QPRTase"/>
    <property type="match status" value="1"/>
</dbReference>
<dbReference type="UniPathway" id="UPA00253">
    <property type="reaction ID" value="UER00331"/>
</dbReference>
<evidence type="ECO:0000256" key="7">
    <source>
        <dbReference type="ARBA" id="ARBA00022676"/>
    </source>
</evidence>
<dbReference type="PIRSF" id="PIRSF006250">
    <property type="entry name" value="NadC_ModD"/>
    <property type="match status" value="1"/>
</dbReference>
<comment type="catalytic activity">
    <reaction evidence="10">
        <text>nicotinate beta-D-ribonucleotide + CO2 + diphosphate = quinolinate + 5-phospho-alpha-D-ribose 1-diphosphate + 2 H(+)</text>
        <dbReference type="Rhea" id="RHEA:12733"/>
        <dbReference type="ChEBI" id="CHEBI:15378"/>
        <dbReference type="ChEBI" id="CHEBI:16526"/>
        <dbReference type="ChEBI" id="CHEBI:29959"/>
        <dbReference type="ChEBI" id="CHEBI:33019"/>
        <dbReference type="ChEBI" id="CHEBI:57502"/>
        <dbReference type="ChEBI" id="CHEBI:58017"/>
        <dbReference type="EC" id="2.4.2.19"/>
    </reaction>
</comment>
<dbReference type="GO" id="GO:0004514">
    <property type="term" value="F:nicotinate-nucleotide diphosphorylase (carboxylating) activity"/>
    <property type="evidence" value="ECO:0007669"/>
    <property type="project" value="UniProtKB-EC"/>
</dbReference>
<dbReference type="SUPFAM" id="SSF54675">
    <property type="entry name" value="Nicotinate/Quinolinate PRTase N-terminal domain-like"/>
    <property type="match status" value="1"/>
</dbReference>
<evidence type="ECO:0000256" key="5">
    <source>
        <dbReference type="ARBA" id="ARBA00011944"/>
    </source>
</evidence>
<keyword evidence="7 12" id="KW-0328">Glycosyltransferase</keyword>
<dbReference type="InterPro" id="IPR037128">
    <property type="entry name" value="Quinolinate_PRibosylTase_N_sf"/>
</dbReference>
<keyword evidence="8 12" id="KW-0808">Transferase</keyword>
<protein>
    <recommendedName>
        <fullName evidence="11">Probable nicotinate-nucleotide pyrophosphorylase [carboxylating]</fullName>
        <ecNumber evidence="5">2.4.2.19</ecNumber>
    </recommendedName>
    <alternativeName>
        <fullName evidence="9">Quinolinate phosphoribosyltransferase [decarboxylating]</fullName>
    </alternativeName>
</protein>
<feature type="domain" description="Quinolinate phosphoribosyl transferase N-terminal" evidence="14">
    <location>
        <begin position="30"/>
        <end position="115"/>
    </location>
</feature>
<evidence type="ECO:0000256" key="9">
    <source>
        <dbReference type="ARBA" id="ARBA00033102"/>
    </source>
</evidence>
<dbReference type="InterPro" id="IPR002638">
    <property type="entry name" value="Quinolinate_PRibosylTrfase_C"/>
</dbReference>
<dbReference type="Pfam" id="PF01729">
    <property type="entry name" value="QRPTase_C"/>
    <property type="match status" value="1"/>
</dbReference>
<keyword evidence="6" id="KW-0662">Pyridine nucleotide biosynthesis</keyword>
<comment type="function">
    <text evidence="1">Involved in the catabolism of quinolinic acid (QA).</text>
</comment>
<organism evidence="15 16">
    <name type="scientific">Maioricimonas rarisocia</name>
    <dbReference type="NCBI Taxonomy" id="2528026"/>
    <lineage>
        <taxon>Bacteria</taxon>
        <taxon>Pseudomonadati</taxon>
        <taxon>Planctomycetota</taxon>
        <taxon>Planctomycetia</taxon>
        <taxon>Planctomycetales</taxon>
        <taxon>Planctomycetaceae</taxon>
        <taxon>Maioricimonas</taxon>
    </lineage>
</organism>
<dbReference type="PANTHER" id="PTHR32179">
    <property type="entry name" value="NICOTINATE-NUCLEOTIDE PYROPHOSPHORYLASE [CARBOXYLATING]"/>
    <property type="match status" value="1"/>
</dbReference>
<keyword evidence="16" id="KW-1185">Reference proteome</keyword>
<dbReference type="FunFam" id="3.90.1170.20:FF:000001">
    <property type="entry name" value="Nicotinate-nucleotide diphosphorylase (Carboxylating)"/>
    <property type="match status" value="1"/>
</dbReference>
<dbReference type="FunFam" id="3.20.20.70:FF:000030">
    <property type="entry name" value="Nicotinate-nucleotide pyrophosphorylase, carboxylating"/>
    <property type="match status" value="1"/>
</dbReference>
<evidence type="ECO:0000256" key="3">
    <source>
        <dbReference type="ARBA" id="ARBA00009400"/>
    </source>
</evidence>
<dbReference type="RefSeq" id="WP_231746679.1">
    <property type="nucleotide sequence ID" value="NZ_CP036275.1"/>
</dbReference>